<comment type="caution">
    <text evidence="1">The sequence shown here is derived from an EMBL/GenBank/DDBJ whole genome shotgun (WGS) entry which is preliminary data.</text>
</comment>
<dbReference type="EMBL" id="CAJHNH020000012">
    <property type="protein sequence ID" value="CAG5114586.1"/>
    <property type="molecule type" value="Genomic_DNA"/>
</dbReference>
<dbReference type="Proteomes" id="UP000678393">
    <property type="component" value="Unassembled WGS sequence"/>
</dbReference>
<organism evidence="1 2">
    <name type="scientific">Candidula unifasciata</name>
    <dbReference type="NCBI Taxonomy" id="100452"/>
    <lineage>
        <taxon>Eukaryota</taxon>
        <taxon>Metazoa</taxon>
        <taxon>Spiralia</taxon>
        <taxon>Lophotrochozoa</taxon>
        <taxon>Mollusca</taxon>
        <taxon>Gastropoda</taxon>
        <taxon>Heterobranchia</taxon>
        <taxon>Euthyneura</taxon>
        <taxon>Panpulmonata</taxon>
        <taxon>Eupulmonata</taxon>
        <taxon>Stylommatophora</taxon>
        <taxon>Helicina</taxon>
        <taxon>Helicoidea</taxon>
        <taxon>Geomitridae</taxon>
        <taxon>Candidula</taxon>
    </lineage>
</organism>
<protein>
    <recommendedName>
        <fullName evidence="3">Prolyl 4-hydroxylase alpha subunit Fe(2+) 2OG dioxygenase domain-containing protein</fullName>
    </recommendedName>
</protein>
<dbReference type="OrthoDB" id="420380at2759"/>
<feature type="non-terminal residue" evidence="1">
    <location>
        <position position="69"/>
    </location>
</feature>
<proteinExistence type="predicted"/>
<name>A0A8S3YIV8_9EUPU</name>
<sequence>KMALFWYNYRPSGKRDLLTFHAACPVVFGQKWVTNKWIYLHANMFKRRCGLTQKATQLDIDQYMVHGWF</sequence>
<evidence type="ECO:0000313" key="1">
    <source>
        <dbReference type="EMBL" id="CAG5114586.1"/>
    </source>
</evidence>
<dbReference type="AlphaFoldDB" id="A0A8S3YIV8"/>
<gene>
    <name evidence="1" type="ORF">CUNI_LOCUS144</name>
</gene>
<evidence type="ECO:0008006" key="3">
    <source>
        <dbReference type="Google" id="ProtNLM"/>
    </source>
</evidence>
<accession>A0A8S3YIV8</accession>
<reference evidence="1" key="1">
    <citation type="submission" date="2021-04" db="EMBL/GenBank/DDBJ databases">
        <authorList>
            <consortium name="Molecular Ecology Group"/>
        </authorList>
    </citation>
    <scope>NUCLEOTIDE SEQUENCE</scope>
</reference>
<keyword evidence="2" id="KW-1185">Reference proteome</keyword>
<evidence type="ECO:0000313" key="2">
    <source>
        <dbReference type="Proteomes" id="UP000678393"/>
    </source>
</evidence>
<dbReference type="Gene3D" id="2.60.120.620">
    <property type="entry name" value="q2cbj1_9rhob like domain"/>
    <property type="match status" value="1"/>
</dbReference>